<dbReference type="OrthoDB" id="6926865at2759"/>
<name>A0A8S3WJA9_PARAO</name>
<gene>
    <name evidence="1" type="ORF">PAPOLLO_LOCUS7052</name>
</gene>
<evidence type="ECO:0000313" key="1">
    <source>
        <dbReference type="EMBL" id="CAG4963733.1"/>
    </source>
</evidence>
<comment type="caution">
    <text evidence="1">The sequence shown here is derived from an EMBL/GenBank/DDBJ whole genome shotgun (WGS) entry which is preliminary data.</text>
</comment>
<evidence type="ECO:0000313" key="2">
    <source>
        <dbReference type="Proteomes" id="UP000691718"/>
    </source>
</evidence>
<dbReference type="AlphaFoldDB" id="A0A8S3WJA9"/>
<dbReference type="EMBL" id="CAJQZP010000478">
    <property type="protein sequence ID" value="CAG4963733.1"/>
    <property type="molecule type" value="Genomic_DNA"/>
</dbReference>
<keyword evidence="2" id="KW-1185">Reference proteome</keyword>
<dbReference type="Proteomes" id="UP000691718">
    <property type="component" value="Unassembled WGS sequence"/>
</dbReference>
<proteinExistence type="predicted"/>
<organism evidence="1 2">
    <name type="scientific">Parnassius apollo</name>
    <name type="common">Apollo butterfly</name>
    <name type="synonym">Papilio apollo</name>
    <dbReference type="NCBI Taxonomy" id="110799"/>
    <lineage>
        <taxon>Eukaryota</taxon>
        <taxon>Metazoa</taxon>
        <taxon>Ecdysozoa</taxon>
        <taxon>Arthropoda</taxon>
        <taxon>Hexapoda</taxon>
        <taxon>Insecta</taxon>
        <taxon>Pterygota</taxon>
        <taxon>Neoptera</taxon>
        <taxon>Endopterygota</taxon>
        <taxon>Lepidoptera</taxon>
        <taxon>Glossata</taxon>
        <taxon>Ditrysia</taxon>
        <taxon>Papilionoidea</taxon>
        <taxon>Papilionidae</taxon>
        <taxon>Parnassiinae</taxon>
        <taxon>Parnassini</taxon>
        <taxon>Parnassius</taxon>
        <taxon>Parnassius</taxon>
    </lineage>
</organism>
<reference evidence="1" key="1">
    <citation type="submission" date="2021-04" db="EMBL/GenBank/DDBJ databases">
        <authorList>
            <person name="Tunstrom K."/>
        </authorList>
    </citation>
    <scope>NUCLEOTIDE SEQUENCE</scope>
</reference>
<sequence length="128" mass="13901">MSDAQCLPRRPCTLPCNYDELNLLITLARALEENEYSKPTCKNGVDVEEIIIKLINALVYTTVSNGGSCYKNNDKNGGMGGYGYNGNKYNSGEGLINLDLLNQNDPNNILDLDLGNQNLLGIGLGNTN</sequence>
<accession>A0A8S3WJA9</accession>
<protein>
    <submittedName>
        <fullName evidence="1">(apollo) hypothetical protein</fullName>
    </submittedName>
</protein>